<dbReference type="GO" id="GO:0008270">
    <property type="term" value="F:zinc ion binding"/>
    <property type="evidence" value="ECO:0007669"/>
    <property type="project" value="UniProtKB-KW"/>
</dbReference>
<reference evidence="3" key="1">
    <citation type="submission" date="2023-10" db="EMBL/GenBank/DDBJ databases">
        <title>Genome assembly of Pristionchus species.</title>
        <authorList>
            <person name="Yoshida K."/>
            <person name="Sommer R.J."/>
        </authorList>
    </citation>
    <scope>NUCLEOTIDE SEQUENCE</scope>
    <source>
        <strain evidence="3">RS5133</strain>
    </source>
</reference>
<keyword evidence="1" id="KW-0479">Metal-binding</keyword>
<feature type="non-terminal residue" evidence="3">
    <location>
        <position position="134"/>
    </location>
</feature>
<dbReference type="PROSITE" id="PS50271">
    <property type="entry name" value="ZF_UBP"/>
    <property type="match status" value="1"/>
</dbReference>
<feature type="non-terminal residue" evidence="3">
    <location>
        <position position="1"/>
    </location>
</feature>
<evidence type="ECO:0000313" key="4">
    <source>
        <dbReference type="Proteomes" id="UP001432322"/>
    </source>
</evidence>
<dbReference type="SMART" id="SM00290">
    <property type="entry name" value="ZnF_UBP"/>
    <property type="match status" value="1"/>
</dbReference>
<organism evidence="3 4">
    <name type="scientific">Pristionchus fissidentatus</name>
    <dbReference type="NCBI Taxonomy" id="1538716"/>
    <lineage>
        <taxon>Eukaryota</taxon>
        <taxon>Metazoa</taxon>
        <taxon>Ecdysozoa</taxon>
        <taxon>Nematoda</taxon>
        <taxon>Chromadorea</taxon>
        <taxon>Rhabditida</taxon>
        <taxon>Rhabditina</taxon>
        <taxon>Diplogasteromorpha</taxon>
        <taxon>Diplogasteroidea</taxon>
        <taxon>Neodiplogasteridae</taxon>
        <taxon>Pristionchus</taxon>
    </lineage>
</organism>
<dbReference type="EMBL" id="BTSY01000005">
    <property type="protein sequence ID" value="GMT28385.1"/>
    <property type="molecule type" value="Genomic_DNA"/>
</dbReference>
<comment type="caution">
    <text evidence="3">The sequence shown here is derived from an EMBL/GenBank/DDBJ whole genome shotgun (WGS) entry which is preliminary data.</text>
</comment>
<feature type="domain" description="UBP-type" evidence="2">
    <location>
        <begin position="4"/>
        <end position="134"/>
    </location>
</feature>
<evidence type="ECO:0000256" key="1">
    <source>
        <dbReference type="PROSITE-ProRule" id="PRU00502"/>
    </source>
</evidence>
<dbReference type="SUPFAM" id="SSF57850">
    <property type="entry name" value="RING/U-box"/>
    <property type="match status" value="1"/>
</dbReference>
<dbReference type="InterPro" id="IPR001607">
    <property type="entry name" value="Znf_UBP"/>
</dbReference>
<dbReference type="Proteomes" id="UP001432322">
    <property type="component" value="Unassembled WGS sequence"/>
</dbReference>
<keyword evidence="1" id="KW-0862">Zinc</keyword>
<evidence type="ECO:0000313" key="3">
    <source>
        <dbReference type="EMBL" id="GMT28385.1"/>
    </source>
</evidence>
<sequence>VSMVGCAHLGRAVRISALDIQQPKVPDNYNSTKLRSHICCKEEFNKHESYWYCVTCGTSESPWLCLSCGLIHCGRYINGDGLNHFIEFDEHALAMECESYNVFCYKCDDFVAGDTMDRKIYGIRNSLQYHNSTR</sequence>
<gene>
    <name evidence="3" type="ORF">PFISCL1PPCAC_19682</name>
</gene>
<proteinExistence type="predicted"/>
<name>A0AAV5W9J1_9BILA</name>
<dbReference type="InterPro" id="IPR013083">
    <property type="entry name" value="Znf_RING/FYVE/PHD"/>
</dbReference>
<keyword evidence="1" id="KW-0863">Zinc-finger</keyword>
<dbReference type="Gene3D" id="3.30.40.10">
    <property type="entry name" value="Zinc/RING finger domain, C3HC4 (zinc finger)"/>
    <property type="match status" value="1"/>
</dbReference>
<keyword evidence="4" id="KW-1185">Reference proteome</keyword>
<dbReference type="Pfam" id="PF02148">
    <property type="entry name" value="zf-UBP"/>
    <property type="match status" value="1"/>
</dbReference>
<evidence type="ECO:0000259" key="2">
    <source>
        <dbReference type="PROSITE" id="PS50271"/>
    </source>
</evidence>
<dbReference type="AlphaFoldDB" id="A0AAV5W9J1"/>
<protein>
    <recommendedName>
        <fullName evidence="2">UBP-type domain-containing protein</fullName>
    </recommendedName>
</protein>
<accession>A0AAV5W9J1</accession>